<dbReference type="STRING" id="413071.G9MU43"/>
<dbReference type="HOGENOM" id="CLU_007898_1_0_1"/>
<proteinExistence type="predicted"/>
<dbReference type="VEuPathDB" id="FungiDB:TRIVIDRAFT_180219"/>
<dbReference type="RefSeq" id="XP_013956231.1">
    <property type="nucleotide sequence ID" value="XM_014100756.1"/>
</dbReference>
<comment type="caution">
    <text evidence="1">The sequence shown here is derived from an EMBL/GenBank/DDBJ whole genome shotgun (WGS) entry which is preliminary data.</text>
</comment>
<organism evidence="1 2">
    <name type="scientific">Hypocrea virens (strain Gv29-8 / FGSC 10586)</name>
    <name type="common">Gliocladium virens</name>
    <name type="synonym">Trichoderma virens</name>
    <dbReference type="NCBI Taxonomy" id="413071"/>
    <lineage>
        <taxon>Eukaryota</taxon>
        <taxon>Fungi</taxon>
        <taxon>Dikarya</taxon>
        <taxon>Ascomycota</taxon>
        <taxon>Pezizomycotina</taxon>
        <taxon>Sordariomycetes</taxon>
        <taxon>Hypocreomycetidae</taxon>
        <taxon>Hypocreales</taxon>
        <taxon>Hypocreaceae</taxon>
        <taxon>Trichoderma</taxon>
    </lineage>
</organism>
<dbReference type="OrthoDB" id="3029913at2759"/>
<gene>
    <name evidence="1" type="ORF">TRIVIDRAFT_180219</name>
</gene>
<dbReference type="OMA" id="NKVPWLA"/>
<dbReference type="EMBL" id="ABDF02000041">
    <property type="protein sequence ID" value="EHK22038.1"/>
    <property type="molecule type" value="Genomic_DNA"/>
</dbReference>
<protein>
    <submittedName>
        <fullName evidence="1">Uncharacterized protein</fullName>
    </submittedName>
</protein>
<accession>G9MU43</accession>
<evidence type="ECO:0000313" key="1">
    <source>
        <dbReference type="EMBL" id="EHK22038.1"/>
    </source>
</evidence>
<dbReference type="Proteomes" id="UP000007115">
    <property type="component" value="Unassembled WGS sequence"/>
</dbReference>
<reference evidence="1 2" key="1">
    <citation type="journal article" date="2011" name="Genome Biol.">
        <title>Comparative genome sequence analysis underscores mycoparasitism as the ancestral life style of Trichoderma.</title>
        <authorList>
            <person name="Kubicek C.P."/>
            <person name="Herrera-Estrella A."/>
            <person name="Seidl-Seiboth V."/>
            <person name="Martinez D.A."/>
            <person name="Druzhinina I.S."/>
            <person name="Thon M."/>
            <person name="Zeilinger S."/>
            <person name="Casas-Flores S."/>
            <person name="Horwitz B.A."/>
            <person name="Mukherjee P.K."/>
            <person name="Mukherjee M."/>
            <person name="Kredics L."/>
            <person name="Alcaraz L.D."/>
            <person name="Aerts A."/>
            <person name="Antal Z."/>
            <person name="Atanasova L."/>
            <person name="Cervantes-Badillo M.G."/>
            <person name="Challacombe J."/>
            <person name="Chertkov O."/>
            <person name="McCluskey K."/>
            <person name="Coulpier F."/>
            <person name="Deshpande N."/>
            <person name="von Doehren H."/>
            <person name="Ebbole D.J."/>
            <person name="Esquivel-Naranjo E.U."/>
            <person name="Fekete E."/>
            <person name="Flipphi M."/>
            <person name="Glaser F."/>
            <person name="Gomez-Rodriguez E.Y."/>
            <person name="Gruber S."/>
            <person name="Han C."/>
            <person name="Henrissat B."/>
            <person name="Hermosa R."/>
            <person name="Hernandez-Onate M."/>
            <person name="Karaffa L."/>
            <person name="Kosti I."/>
            <person name="Le Crom S."/>
            <person name="Lindquist E."/>
            <person name="Lucas S."/>
            <person name="Luebeck M."/>
            <person name="Luebeck P.S."/>
            <person name="Margeot A."/>
            <person name="Metz B."/>
            <person name="Misra M."/>
            <person name="Nevalainen H."/>
            <person name="Omann M."/>
            <person name="Packer N."/>
            <person name="Perrone G."/>
            <person name="Uresti-Rivera E.E."/>
            <person name="Salamov A."/>
            <person name="Schmoll M."/>
            <person name="Seiboth B."/>
            <person name="Shapiro H."/>
            <person name="Sukno S."/>
            <person name="Tamayo-Ramos J.A."/>
            <person name="Tisch D."/>
            <person name="Wiest A."/>
            <person name="Wilkinson H.H."/>
            <person name="Zhang M."/>
            <person name="Coutinho P.M."/>
            <person name="Kenerley C.M."/>
            <person name="Monte E."/>
            <person name="Baker S.E."/>
            <person name="Grigoriev I.V."/>
        </authorList>
    </citation>
    <scope>NUCLEOTIDE SEQUENCE [LARGE SCALE GENOMIC DNA]</scope>
    <source>
        <strain evidence="2">Gv29-8 / FGSC 10586</strain>
    </source>
</reference>
<sequence>MGVAVKDGTATQAQPQLTTGEQQVFSYFRPALEGGDYIVATTQTISARDSPSIVTKEEQEFTVATPRFSIAPNTIKSVYPPAGYPVAVETLPHIVFSDPYLPWERLATSARQTATRRVPWLALLAFSEDELTLAPGDLTGDTSLFKDIPSDKPWEQNADLSVAVPHASASKLAGCLTPISSADAAEVDGDKVNAIFVRPSLFNELFRDTSASSAGGSQKRPDVSRYGYLAHVRRIDTTGMAESGGTEDAHFSLVLSHRVGPMASDGQAATVHVHLVSIEGIEAMAWPVSSSTRFVALASLHSWSYMSARHGVFDAKKTMRKLAETLGPLRPPLPAQETLKVDPARQVIIDRLRDGYTPVAYRMQTGEKTAALYRGVLTPTLVPHPISPGWSLMSESGMDLQILDNKLGILDITYSTAWQLGKSTAMADLAFCRSLTKLRTKIHVMAMNRAKAKMMRALGAYQNRADAVKAAPVILQELGKLQEIETDGLVPSQSPDMLDRWKADAKKTVDLSLDNRALAAQYDEQAKLAAEELGSGFDAGEVAGEGQAIYNELNEASSPEWAVVLGWILDKMYLSTIPTQYLVTDPSHLPAESLRFFHLDPNWLDAFLDGALSVGNHLENRFDSARTAIKHLINRYLRSPLPATGQPPPVPTYGFILRSDLISHYPDLRVEVEYDPPRANSAMPSILRQANVADGVLMCLLDASPHGTQPNSRLKSLKFTQPPHQQSFAVGAQLDDEELHTSYRRIYTTYDGHSDKSDPLCNDEVLKKDSVATDVQPIFCWGKDNSVRCLQFPAFSDRLLRNLQQHMPRDSIVTFSADAATSAMVGLQLTKRICELEITAGPATDPQTLPMLLARASEPGARALWIRPERESGAMSKSMVANSWSLPIPNPPVAPLPSLEERRRIRREADAVWSGVAPHASGTQVLSPELEDIITTAFQVVFNPGGFLLDRVLDFFTPTIERPRYDLQVFPVGKRFDPEKDARSIPTGRRQDLVFSVSLANPDTATPGDTLLDEIRIMIPMGDPTADSDKTCLMSNYRGPGATMVSNLRFNVITAVAHDYSYMLLRLIPRTARNDGCIGFEHALEASFVLNLVDVNEYPGGQERTVEISLVEHLKDVMREHIPLVPRTYQATLKTPPLDQGIVPR</sequence>
<dbReference type="GeneID" id="25789035"/>
<name>G9MU43_HYPVG</name>
<evidence type="ECO:0000313" key="2">
    <source>
        <dbReference type="Proteomes" id="UP000007115"/>
    </source>
</evidence>
<keyword evidence="2" id="KW-1185">Reference proteome</keyword>
<dbReference type="InParanoid" id="G9MU43"/>
<dbReference type="AlphaFoldDB" id="G9MU43"/>
<dbReference type="eggNOG" id="ENOG502RE9P">
    <property type="taxonomic scope" value="Eukaryota"/>
</dbReference>